<keyword evidence="2" id="KW-0732">Signal</keyword>
<keyword evidence="4" id="KW-1185">Reference proteome</keyword>
<dbReference type="EMBL" id="NOIF01000124">
    <property type="protein sequence ID" value="OZS42802.1"/>
    <property type="molecule type" value="Genomic_DNA"/>
</dbReference>
<dbReference type="SUPFAM" id="SSF111364">
    <property type="entry name" value="Tsx-like channel"/>
    <property type="match status" value="1"/>
</dbReference>
<evidence type="ECO:0008006" key="5">
    <source>
        <dbReference type="Google" id="ProtNLM"/>
    </source>
</evidence>
<dbReference type="RefSeq" id="WP_094957910.1">
    <property type="nucleotide sequence ID" value="NZ_NOIF01000124.1"/>
</dbReference>
<dbReference type="Proteomes" id="UP000215999">
    <property type="component" value="Unassembled WGS sequence"/>
</dbReference>
<dbReference type="Pfam" id="PF03502">
    <property type="entry name" value="Channel_Tsx"/>
    <property type="match status" value="1"/>
</dbReference>
<evidence type="ECO:0000313" key="3">
    <source>
        <dbReference type="EMBL" id="OZS42802.1"/>
    </source>
</evidence>
<accession>A0ABX4FV94</accession>
<dbReference type="InterPro" id="IPR036777">
    <property type="entry name" value="Channel_Tsx-like_sf"/>
</dbReference>
<evidence type="ECO:0000256" key="2">
    <source>
        <dbReference type="SAM" id="SignalP"/>
    </source>
</evidence>
<evidence type="ECO:0000256" key="1">
    <source>
        <dbReference type="ARBA" id="ARBA00008728"/>
    </source>
</evidence>
<evidence type="ECO:0000313" key="4">
    <source>
        <dbReference type="Proteomes" id="UP000215999"/>
    </source>
</evidence>
<reference evidence="3 4" key="1">
    <citation type="journal article" date="2016" name="Antonie Van Leeuwenhoek">
        <title>Photobacterium sanguinicancri sp. nov. isolated from marine animals.</title>
        <authorList>
            <person name="Gomez-Gil B."/>
            <person name="Roque A."/>
            <person name="Rotllant G."/>
            <person name="Romalde J.L."/>
            <person name="Doce A."/>
            <person name="Eggermont M."/>
            <person name="Defoirdt T."/>
        </authorList>
    </citation>
    <scope>NUCLEOTIDE SEQUENCE [LARGE SCALE GENOMIC DNA]</scope>
    <source>
        <strain evidence="3 4">CAIM 1827</strain>
    </source>
</reference>
<organism evidence="3 4">
    <name type="scientific">Photobacterium sanguinicancri</name>
    <dbReference type="NCBI Taxonomy" id="875932"/>
    <lineage>
        <taxon>Bacteria</taxon>
        <taxon>Pseudomonadati</taxon>
        <taxon>Pseudomonadota</taxon>
        <taxon>Gammaproteobacteria</taxon>
        <taxon>Vibrionales</taxon>
        <taxon>Vibrionaceae</taxon>
        <taxon>Photobacterium</taxon>
    </lineage>
</organism>
<gene>
    <name evidence="3" type="ORF">ASV53_16625</name>
</gene>
<proteinExistence type="inferred from homology"/>
<comment type="similarity">
    <text evidence="1">Belongs to the nucleoside-specific channel-forming outer membrane porin (Tsx) (TC 1.B.10) family.</text>
</comment>
<protein>
    <recommendedName>
        <fullName evidence="5">Porin</fullName>
    </recommendedName>
</protein>
<sequence length="258" mass="28519">MRKSLLALTALAATAALPAQAEYQYGFANVYGDYLTWTNGTEGFNSDVKVSDNRDDHITLGAEGGAGFDWGEIYGFYEYEKLNMASTDRSQAAKFSIHYKVVGDFTAYAQIYNIIDNKFDSEQNRVIGVGYTGLTGDNFWFKPFAGIHDVSAADNVDANGKVTDANGFNGYMVGWNAGFTFEVAGQPFMVTNWHETELARNDGYTLNQNGSTGHNGAVGIWYDITDTFYTGVQYRYFYNKLGVDGYGDAAIFRIGMHL</sequence>
<feature type="signal peptide" evidence="2">
    <location>
        <begin position="1"/>
        <end position="21"/>
    </location>
</feature>
<name>A0ABX4FV94_9GAMM</name>
<feature type="chain" id="PRO_5045776032" description="Porin" evidence="2">
    <location>
        <begin position="22"/>
        <end position="258"/>
    </location>
</feature>
<comment type="caution">
    <text evidence="3">The sequence shown here is derived from an EMBL/GenBank/DDBJ whole genome shotgun (WGS) entry which is preliminary data.</text>
</comment>
<dbReference type="InterPro" id="IPR018013">
    <property type="entry name" value="Channel_Tsx-like"/>
</dbReference>